<keyword evidence="5" id="KW-1185">Reference proteome</keyword>
<keyword evidence="1" id="KW-0675">Receptor</keyword>
<dbReference type="Gene3D" id="2.60.120.260">
    <property type="entry name" value="Galactose-binding domain-like"/>
    <property type="match status" value="1"/>
</dbReference>
<name>A0ABQ2QVW1_9ACTN</name>
<evidence type="ECO:0000313" key="5">
    <source>
        <dbReference type="Proteomes" id="UP000611554"/>
    </source>
</evidence>
<feature type="domain" description="Protein kinase" evidence="3">
    <location>
        <begin position="17"/>
        <end position="288"/>
    </location>
</feature>
<protein>
    <recommendedName>
        <fullName evidence="3">Protein kinase domain-containing protein</fullName>
    </recommendedName>
</protein>
<feature type="compositionally biased region" description="Low complexity" evidence="2">
    <location>
        <begin position="278"/>
        <end position="294"/>
    </location>
</feature>
<feature type="compositionally biased region" description="Low complexity" evidence="2">
    <location>
        <begin position="301"/>
        <end position="313"/>
    </location>
</feature>
<comment type="caution">
    <text evidence="4">The sequence shown here is derived from an EMBL/GenBank/DDBJ whole genome shotgun (WGS) entry which is preliminary data.</text>
</comment>
<dbReference type="RefSeq" id="WP_189246894.1">
    <property type="nucleotide sequence ID" value="NZ_BMQJ01000006.1"/>
</dbReference>
<dbReference type="Gene3D" id="1.10.510.10">
    <property type="entry name" value="Transferase(Phosphotransferase) domain 1"/>
    <property type="match status" value="1"/>
</dbReference>
<accession>A0ABQ2QVW1</accession>
<dbReference type="InterPro" id="IPR000719">
    <property type="entry name" value="Prot_kinase_dom"/>
</dbReference>
<dbReference type="EMBL" id="BMQJ01000006">
    <property type="protein sequence ID" value="GGP96514.1"/>
    <property type="molecule type" value="Genomic_DNA"/>
</dbReference>
<dbReference type="CDD" id="cd13973">
    <property type="entry name" value="PK_MviN-like"/>
    <property type="match status" value="1"/>
</dbReference>
<dbReference type="PROSITE" id="PS50011">
    <property type="entry name" value="PROTEIN_KINASE_DOM"/>
    <property type="match status" value="1"/>
</dbReference>
<dbReference type="Gene3D" id="3.30.200.20">
    <property type="entry name" value="Phosphorylase Kinase, domain 1"/>
    <property type="match status" value="1"/>
</dbReference>
<dbReference type="SMART" id="SM00220">
    <property type="entry name" value="S_TKc"/>
    <property type="match status" value="1"/>
</dbReference>
<proteinExistence type="predicted"/>
<evidence type="ECO:0000256" key="1">
    <source>
        <dbReference type="ARBA" id="ARBA00023170"/>
    </source>
</evidence>
<dbReference type="InterPro" id="IPR011009">
    <property type="entry name" value="Kinase-like_dom_sf"/>
</dbReference>
<feature type="region of interest" description="Disordered" evidence="2">
    <location>
        <begin position="273"/>
        <end position="314"/>
    </location>
</feature>
<reference evidence="5" key="1">
    <citation type="journal article" date="2019" name="Int. J. Syst. Evol. Microbiol.">
        <title>The Global Catalogue of Microorganisms (GCM) 10K type strain sequencing project: providing services to taxonomists for standard genome sequencing and annotation.</title>
        <authorList>
            <consortium name="The Broad Institute Genomics Platform"/>
            <consortium name="The Broad Institute Genome Sequencing Center for Infectious Disease"/>
            <person name="Wu L."/>
            <person name="Ma J."/>
        </authorList>
    </citation>
    <scope>NUCLEOTIDE SEQUENCE [LARGE SCALE GENOMIC DNA]</scope>
    <source>
        <strain evidence="5">JCM 3115</strain>
    </source>
</reference>
<sequence length="514" mass="53683">MSSSAAVEPGAKLADRFRLEDRVHESGGATLWKAIDEVLARPVAVHTFDPDFPRLNEVVTAARAASRLTDPRLTQVFDATEDDGRSYVVSEWVSGETFGDMVASGSLEPERAAALVAEAAEALAHAHEADIAHLCLTPDHLVWTSGNTVKLLGVGIDAALAEVTGDDPARTDTEGLGRLLYAGLTGHWPGEEKEGGLPAAPMDDGHYCTPRQVTAGIPGYLDTITCRALLPESRKGLTPLTTPAELAEALSSVPRPTPMPMPLPATALPPVTASRAEAPTGAAAAPATAPAGAPATPPPYQQSYQQAYQQPRPAGGGTVNKVAMTLVVLLVMVAVGLVAWTLGRSLGTSEPPVAVTTAKPTPTTATATREVKVQKASGFDPQTGGDERSELALNAVDGKSSTDWHSQSYFSADFGNLKKGVGLLLDLGESVPVKQVTVDFGAGSGGTAELRVGPSADLGSLDVVHKFSDLGGKKTFSADSPHKGRYVCVWFTRMPTFQGKYRGTVVDVKILAAK</sequence>
<dbReference type="Proteomes" id="UP000611554">
    <property type="component" value="Unassembled WGS sequence"/>
</dbReference>
<gene>
    <name evidence="4" type="ORF">GCM10010140_27900</name>
</gene>
<organism evidence="4 5">
    <name type="scientific">Streptosporangium pseudovulgare</name>
    <dbReference type="NCBI Taxonomy" id="35765"/>
    <lineage>
        <taxon>Bacteria</taxon>
        <taxon>Bacillati</taxon>
        <taxon>Actinomycetota</taxon>
        <taxon>Actinomycetes</taxon>
        <taxon>Streptosporangiales</taxon>
        <taxon>Streptosporangiaceae</taxon>
        <taxon>Streptosporangium</taxon>
    </lineage>
</organism>
<evidence type="ECO:0000256" key="2">
    <source>
        <dbReference type="SAM" id="MobiDB-lite"/>
    </source>
</evidence>
<dbReference type="SUPFAM" id="SSF56112">
    <property type="entry name" value="Protein kinase-like (PK-like)"/>
    <property type="match status" value="1"/>
</dbReference>
<evidence type="ECO:0000259" key="3">
    <source>
        <dbReference type="PROSITE" id="PS50011"/>
    </source>
</evidence>
<dbReference type="SUPFAM" id="SSF49785">
    <property type="entry name" value="Galactose-binding domain-like"/>
    <property type="match status" value="1"/>
</dbReference>
<dbReference type="InterPro" id="IPR008979">
    <property type="entry name" value="Galactose-bd-like_sf"/>
</dbReference>
<evidence type="ECO:0000313" key="4">
    <source>
        <dbReference type="EMBL" id="GGP96514.1"/>
    </source>
</evidence>